<dbReference type="SUPFAM" id="SSF51735">
    <property type="entry name" value="NAD(P)-binding Rossmann-fold domains"/>
    <property type="match status" value="1"/>
</dbReference>
<organism evidence="1 2">
    <name type="scientific">Cellulomonas xiejunii</name>
    <dbReference type="NCBI Taxonomy" id="2968083"/>
    <lineage>
        <taxon>Bacteria</taxon>
        <taxon>Bacillati</taxon>
        <taxon>Actinomycetota</taxon>
        <taxon>Actinomycetes</taxon>
        <taxon>Micrococcales</taxon>
        <taxon>Cellulomonadaceae</taxon>
        <taxon>Cellulomonas</taxon>
    </lineage>
</organism>
<sequence>MLTIKPELCEALLAPEDVITALAAAHAGHHAGRITQPLPVALAVPGHDDLGPERPRHVLMSACDGDITVVKTLLDAPARRRAGDPAQRSVVSAYSTATGECLVLVDGRTLTRVRTAAATVLAASHLARPGSRVLGVLGAGPLAEEHVRAARERFTLDAVVVWSRTRESADALVARVARDGTPARAVASPALVAAEADVVFCVTPSTAPLLDVGDLRPGIHVAAVGSPPRPGYQEVTGEVLMRADVVAVDDVAIASAESHTVAQALRAGMSADRLVELGAIVAGDHPGRTSRDQVTVHSSIGVALQDLAAVRLLLDRLAAGAGVAPTTAA</sequence>
<dbReference type="InterPro" id="IPR003462">
    <property type="entry name" value="ODC_Mu_crystall"/>
</dbReference>
<dbReference type="PIRSF" id="PIRSF001439">
    <property type="entry name" value="CryM"/>
    <property type="match status" value="1"/>
</dbReference>
<dbReference type="PANTHER" id="PTHR13812:SF19">
    <property type="entry name" value="KETIMINE REDUCTASE MU-CRYSTALLIN"/>
    <property type="match status" value="1"/>
</dbReference>
<evidence type="ECO:0000313" key="1">
    <source>
        <dbReference type="EMBL" id="UUI73536.1"/>
    </source>
</evidence>
<dbReference type="InterPro" id="IPR036291">
    <property type="entry name" value="NAD(P)-bd_dom_sf"/>
</dbReference>
<reference evidence="1 2" key="1">
    <citation type="submission" date="2022-07" db="EMBL/GenBank/DDBJ databases">
        <title>Novel species in genus cellulomonas.</title>
        <authorList>
            <person name="Ye L."/>
        </authorList>
    </citation>
    <scope>NUCLEOTIDE SEQUENCE [LARGE SCALE GENOMIC DNA]</scope>
    <source>
        <strain evidence="2">zg-B89</strain>
    </source>
</reference>
<dbReference type="Proteomes" id="UP001316384">
    <property type="component" value="Chromosome"/>
</dbReference>
<dbReference type="PANTHER" id="PTHR13812">
    <property type="entry name" value="KETIMINE REDUCTASE MU-CRYSTALLIN"/>
    <property type="match status" value="1"/>
</dbReference>
<dbReference type="Gene3D" id="3.40.50.720">
    <property type="entry name" value="NAD(P)-binding Rossmann-like Domain"/>
    <property type="match status" value="1"/>
</dbReference>
<dbReference type="Pfam" id="PF02423">
    <property type="entry name" value="OCD_Mu_crystall"/>
    <property type="match status" value="1"/>
</dbReference>
<name>A0ABY5KWG6_9CELL</name>
<dbReference type="InterPro" id="IPR023401">
    <property type="entry name" value="ODC_N"/>
</dbReference>
<proteinExistence type="predicted"/>
<dbReference type="EMBL" id="CP101987">
    <property type="protein sequence ID" value="UUI73536.1"/>
    <property type="molecule type" value="Genomic_DNA"/>
</dbReference>
<evidence type="ECO:0008006" key="3">
    <source>
        <dbReference type="Google" id="ProtNLM"/>
    </source>
</evidence>
<gene>
    <name evidence="1" type="ORF">NP048_08940</name>
</gene>
<keyword evidence="2" id="KW-1185">Reference proteome</keyword>
<accession>A0ABY5KWG6</accession>
<dbReference type="RefSeq" id="WP_227578647.1">
    <property type="nucleotide sequence ID" value="NZ_CP101987.1"/>
</dbReference>
<protein>
    <recommendedName>
        <fullName evidence="3">Ornithine cyclodeaminase</fullName>
    </recommendedName>
</protein>
<dbReference type="Gene3D" id="3.30.1780.10">
    <property type="entry name" value="ornithine cyclodeaminase, domain 1"/>
    <property type="match status" value="1"/>
</dbReference>
<evidence type="ECO:0000313" key="2">
    <source>
        <dbReference type="Proteomes" id="UP001316384"/>
    </source>
</evidence>